<organism evidence="3 4">
    <name type="scientific">Mycolicibacterium thermoresistibile</name>
    <name type="common">Mycobacterium thermoresistibile</name>
    <dbReference type="NCBI Taxonomy" id="1797"/>
    <lineage>
        <taxon>Bacteria</taxon>
        <taxon>Bacillati</taxon>
        <taxon>Actinomycetota</taxon>
        <taxon>Actinomycetes</taxon>
        <taxon>Mycobacteriales</taxon>
        <taxon>Mycobacteriaceae</taxon>
        <taxon>Mycolicibacterium</taxon>
    </lineage>
</organism>
<dbReference type="GO" id="GO:0016616">
    <property type="term" value="F:oxidoreductase activity, acting on the CH-OH group of donors, NAD or NADP as acceptor"/>
    <property type="evidence" value="ECO:0007669"/>
    <property type="project" value="TreeGrafter"/>
</dbReference>
<dbReference type="PRINTS" id="PR00081">
    <property type="entry name" value="GDHRDH"/>
</dbReference>
<proteinExistence type="inferred from homology"/>
<dbReference type="InterPro" id="IPR036291">
    <property type="entry name" value="NAD(P)-bd_dom_sf"/>
</dbReference>
<dbReference type="SUPFAM" id="SSF51735">
    <property type="entry name" value="NAD(P)-binding Rossmann-fold domains"/>
    <property type="match status" value="1"/>
</dbReference>
<dbReference type="Proteomes" id="UP000069654">
    <property type="component" value="Unassembled WGS sequence"/>
</dbReference>
<comment type="similarity">
    <text evidence="1">Belongs to the short-chain dehydrogenases/reductases (SDR) family.</text>
</comment>
<dbReference type="CDD" id="cd05233">
    <property type="entry name" value="SDR_c"/>
    <property type="match status" value="1"/>
</dbReference>
<dbReference type="PROSITE" id="PS00061">
    <property type="entry name" value="ADH_SHORT"/>
    <property type="match status" value="1"/>
</dbReference>
<protein>
    <recommendedName>
        <fullName evidence="5">Oxidoreductase</fullName>
    </recommendedName>
</protein>
<gene>
    <name evidence="3" type="ORF">RMCT_1727</name>
</gene>
<reference evidence="3 4" key="1">
    <citation type="journal article" date="2016" name="Genome Announc.">
        <title>Draft Genome Sequences of Five Rapidly Growing Mycobacterium Species, M. thermoresistibile, M. fortuitum subsp. acetamidolyticum, M. canariasense, M. brisbanense, and M. novocastrense.</title>
        <authorList>
            <person name="Katahira K."/>
            <person name="Ogura Y."/>
            <person name="Gotoh Y."/>
            <person name="Hayashi T."/>
        </authorList>
    </citation>
    <scope>NUCLEOTIDE SEQUENCE [LARGE SCALE GENOMIC DNA]</scope>
    <source>
        <strain evidence="3 4">JCM6362</strain>
    </source>
</reference>
<dbReference type="InterPro" id="IPR002347">
    <property type="entry name" value="SDR_fam"/>
</dbReference>
<evidence type="ECO:0000313" key="4">
    <source>
        <dbReference type="Proteomes" id="UP000069654"/>
    </source>
</evidence>
<evidence type="ECO:0000256" key="1">
    <source>
        <dbReference type="ARBA" id="ARBA00006484"/>
    </source>
</evidence>
<dbReference type="PANTHER" id="PTHR42760">
    <property type="entry name" value="SHORT-CHAIN DEHYDROGENASES/REDUCTASES FAMILY MEMBER"/>
    <property type="match status" value="1"/>
</dbReference>
<dbReference type="Gene3D" id="3.40.50.720">
    <property type="entry name" value="NAD(P)-binding Rossmann-like Domain"/>
    <property type="match status" value="1"/>
</dbReference>
<evidence type="ECO:0008006" key="5">
    <source>
        <dbReference type="Google" id="ProtNLM"/>
    </source>
</evidence>
<evidence type="ECO:0000256" key="2">
    <source>
        <dbReference type="ARBA" id="ARBA00023002"/>
    </source>
</evidence>
<dbReference type="EMBL" id="BCTB01000009">
    <property type="protein sequence ID" value="GAT14757.1"/>
    <property type="molecule type" value="Genomic_DNA"/>
</dbReference>
<dbReference type="GO" id="GO:0048038">
    <property type="term" value="F:quinone binding"/>
    <property type="evidence" value="ECO:0007669"/>
    <property type="project" value="TreeGrafter"/>
</dbReference>
<dbReference type="FunFam" id="3.40.50.720:FF:000084">
    <property type="entry name" value="Short-chain dehydrogenase reductase"/>
    <property type="match status" value="1"/>
</dbReference>
<accession>A0A100XDV9</accession>
<dbReference type="PANTHER" id="PTHR42760:SF133">
    <property type="entry name" value="3-OXOACYL-[ACYL-CARRIER-PROTEIN] REDUCTASE"/>
    <property type="match status" value="1"/>
</dbReference>
<dbReference type="STRING" id="1797.RMCT_1727"/>
<dbReference type="InterPro" id="IPR020904">
    <property type="entry name" value="Sc_DH/Rdtase_CS"/>
</dbReference>
<dbReference type="AlphaFoldDB" id="A0A100XDV9"/>
<dbReference type="GO" id="GO:0006633">
    <property type="term" value="P:fatty acid biosynthetic process"/>
    <property type="evidence" value="ECO:0007669"/>
    <property type="project" value="TreeGrafter"/>
</dbReference>
<reference evidence="4" key="2">
    <citation type="submission" date="2016-02" db="EMBL/GenBank/DDBJ databases">
        <title>Draft genome sequence of five rapidly growing Mycobacterium species.</title>
        <authorList>
            <person name="Katahira K."/>
            <person name="Gotou Y."/>
            <person name="Iida K."/>
            <person name="Ogura Y."/>
            <person name="Hayashi T."/>
        </authorList>
    </citation>
    <scope>NUCLEOTIDE SEQUENCE [LARGE SCALE GENOMIC DNA]</scope>
    <source>
        <strain evidence="4">JCM6362</strain>
    </source>
</reference>
<evidence type="ECO:0000313" key="3">
    <source>
        <dbReference type="EMBL" id="GAT14757.1"/>
    </source>
</evidence>
<sequence>MSGQNIDECRGADRGRKRVMENLDEPLLSLDGRIVVVSGAGGGGIGTAVATLAARAGATVLAVSRSCDNLDQHIGPLVDGGLPVVPVAADASTDDGIATVLAAARRAEGTLYGLVNVAGGADPSTWMPSSRVRRQDWRELFHRNLETAFFMSQAVANEIRAQGNPGSIVSISSISGMNTAPFHIGYGTAKAAIVAMTRTMAVEHALHGIRVNAVAPGVTETAASRTYVDEDPDRDRTAIAMGRRGRPEEQAGPILFLLSDLSSYITGQTLLVDGGLNLRWSHLGADNTSLFLRDESFRAAIKEM</sequence>
<dbReference type="Pfam" id="PF13561">
    <property type="entry name" value="adh_short_C2"/>
    <property type="match status" value="1"/>
</dbReference>
<dbReference type="PRINTS" id="PR00080">
    <property type="entry name" value="SDRFAMILY"/>
</dbReference>
<name>A0A100XDV9_MYCTH</name>
<keyword evidence="2" id="KW-0560">Oxidoreductase</keyword>
<comment type="caution">
    <text evidence="3">The sequence shown here is derived from an EMBL/GenBank/DDBJ whole genome shotgun (WGS) entry which is preliminary data.</text>
</comment>